<gene>
    <name evidence="2" type="ORF">PR048_031169</name>
</gene>
<reference evidence="2 3" key="1">
    <citation type="submission" date="2023-02" db="EMBL/GenBank/DDBJ databases">
        <title>LHISI_Scaffold_Assembly.</title>
        <authorList>
            <person name="Stuart O.P."/>
            <person name="Cleave R."/>
            <person name="Magrath M.J.L."/>
            <person name="Mikheyev A.S."/>
        </authorList>
    </citation>
    <scope>NUCLEOTIDE SEQUENCE [LARGE SCALE GENOMIC DNA]</scope>
    <source>
        <strain evidence="2">Daus_M_001</strain>
        <tissue evidence="2">Leg muscle</tissue>
    </source>
</reference>
<accession>A0ABQ9G4H2</accession>
<organism evidence="2 3">
    <name type="scientific">Dryococelus australis</name>
    <dbReference type="NCBI Taxonomy" id="614101"/>
    <lineage>
        <taxon>Eukaryota</taxon>
        <taxon>Metazoa</taxon>
        <taxon>Ecdysozoa</taxon>
        <taxon>Arthropoda</taxon>
        <taxon>Hexapoda</taxon>
        <taxon>Insecta</taxon>
        <taxon>Pterygota</taxon>
        <taxon>Neoptera</taxon>
        <taxon>Polyneoptera</taxon>
        <taxon>Phasmatodea</taxon>
        <taxon>Verophasmatodea</taxon>
        <taxon>Anareolatae</taxon>
        <taxon>Phasmatidae</taxon>
        <taxon>Eurycanthinae</taxon>
        <taxon>Dryococelus</taxon>
    </lineage>
</organism>
<sequence>MSRSGHEVIRLASPLVPKPLLGPPPPFFFRKASTIPVEFLLFPNAGLWKTNFSTLASTSRLPSRENRVRYPTCVAPGFLRVGILPDDATGRWVFSRISRFPGPFVPALLHTHLPCRSSPFKTSMLRAAQISRHHSAKVFLNTLCLGTCKIRVIIFGIRLNLTALYALEPASFPHWLLHKCEETPSLTELHTARRLTRATCHLTLVLFSPPGKQMSAPPTESARLAASLSANCNSRRLHQRSLEARLERLSSAGDMAKTPSTLPLPPYWESCRTMPSVGEFSREFPPAAPSFRRCSILTSINLIGSQDLVVKSCPNQHPSYLNTKLQDSGIIGRQLLCLFPRTFRANRKGSKTEQPISSTAVTQKLRSCACVALGRGSCVLTRGFLASERGADTVSNLRGTPRRRGCAIRYRVNRHLRWVLLGAGLLGYHECGLPELVPDPVNVFAPGFSDDAAGRRVFSGISRFPRACFPALLHTHPASPLSALKDLNVKSLPNVFTLHSLYTLNSNHLLISILLVTVHSGRGSLEVVLGAHNRCEGYTFCLSPAPRRVQSLVPSESLDVSFVSDIIGDETLVKITNTHVACQGLEPRRLQLVVESFRGKHVTLLIGYRALRKILYWLGFPAKECVIRRGSRWYYWPPTWANRARFPARPLLDPRMWESYRTVPLFGGFPRGSPASPRPPISALLHTHLALASSTLPSADWRLTFRVTPWWRMRLESTAQEAVSPLYYKYNFSVTAPSMQSVVHASSMGVTRSQHYHPAPLLKDETNDGSRVSRHSCDVVLRTSFAHTDAQPLQTAIARAVQKKVGSCCHLRRTPLRSGAAPYSYRVILIGSQDLDLKSRQISSLAQWNKLCVLSASACCETSPIGWTVSWRALIGQQRSDMLRVSDVILLKCAAGIRGESDCSLLRTSVATSSKLRNARGETRDPRENSPTSDIFRHDYQVQKISGDIVGGRTRFALVGGDQEGRWRPACATGQARQAPVEVVVGGGGGGSKAVKRKACTLPPPGQQPLEEGMACLECLIWRGRGGACLWRRRAGRTSSSGLLEEGHVRWTSPHLAQPPVFPRRRRSILLAYRRVAPHAYTANSSRVLQQPGTASQRHFGTSPANQRLVTYLPTGSSDTREHSSKTPRIDSINIADSAPRAVIGDPPRPPVLLERCARGCLLPFWESRECRQRRDLLASQTSSRLLGFPIRLATMQECSGETGWCLGPPRRITRVGEDSRWRPKTLYILPQPSGRQSLTEAAWPSVRERSKVWTTTGDCGTTASERVIYGARCSDASAGWRRELRPGRSPTPNPWRRENELRQRPRAFTNGRAVSSHTPLITD</sequence>
<feature type="region of interest" description="Disordered" evidence="1">
    <location>
        <begin position="915"/>
        <end position="934"/>
    </location>
</feature>
<feature type="compositionally biased region" description="Polar residues" evidence="1">
    <location>
        <begin position="1313"/>
        <end position="1324"/>
    </location>
</feature>
<comment type="caution">
    <text evidence="2">The sequence shown here is derived from an EMBL/GenBank/DDBJ whole genome shotgun (WGS) entry which is preliminary data.</text>
</comment>
<evidence type="ECO:0000313" key="3">
    <source>
        <dbReference type="Proteomes" id="UP001159363"/>
    </source>
</evidence>
<keyword evidence="3" id="KW-1185">Reference proteome</keyword>
<feature type="compositionally biased region" description="Basic and acidic residues" evidence="1">
    <location>
        <begin position="919"/>
        <end position="928"/>
    </location>
</feature>
<dbReference type="EMBL" id="JARBHB010000015">
    <property type="protein sequence ID" value="KAJ8867368.1"/>
    <property type="molecule type" value="Genomic_DNA"/>
</dbReference>
<feature type="region of interest" description="Disordered" evidence="1">
    <location>
        <begin position="1283"/>
        <end position="1324"/>
    </location>
</feature>
<name>A0ABQ9G4H2_9NEOP</name>
<evidence type="ECO:0000313" key="2">
    <source>
        <dbReference type="EMBL" id="KAJ8867368.1"/>
    </source>
</evidence>
<feature type="region of interest" description="Disordered" evidence="1">
    <location>
        <begin position="1087"/>
        <end position="1107"/>
    </location>
</feature>
<evidence type="ECO:0000256" key="1">
    <source>
        <dbReference type="SAM" id="MobiDB-lite"/>
    </source>
</evidence>
<protein>
    <submittedName>
        <fullName evidence="2">Uncharacterized protein</fullName>
    </submittedName>
</protein>
<proteinExistence type="predicted"/>
<dbReference type="Proteomes" id="UP001159363">
    <property type="component" value="Chromosome 14"/>
</dbReference>